<keyword evidence="4" id="KW-0745">Spermidine biosynthesis</keyword>
<evidence type="ECO:0000256" key="5">
    <source>
        <dbReference type="ARBA" id="ARBA00023115"/>
    </source>
</evidence>
<comment type="cofactor">
    <cofactor evidence="1">
        <name>pyruvate</name>
        <dbReference type="ChEBI" id="CHEBI:15361"/>
    </cofactor>
</comment>
<dbReference type="Proteomes" id="UP000182660">
    <property type="component" value="Unassembled WGS sequence"/>
</dbReference>
<proteinExistence type="predicted"/>
<evidence type="ECO:0000256" key="3">
    <source>
        <dbReference type="ARBA" id="ARBA00022813"/>
    </source>
</evidence>
<reference evidence="10 12" key="2">
    <citation type="submission" date="2016-11" db="EMBL/GenBank/DDBJ databases">
        <authorList>
            <person name="Klemetsen T."/>
        </authorList>
    </citation>
    <scope>NUCLEOTIDE SEQUENCE [LARGE SCALE GENOMIC DNA]</scope>
    <source>
        <strain evidence="10">MT 2528</strain>
    </source>
</reference>
<dbReference type="AlphaFoldDB" id="A0A090KB00"/>
<keyword evidence="3" id="KW-0068">Autocatalytic cleavage</keyword>
<dbReference type="GO" id="GO:0004014">
    <property type="term" value="F:adenosylmethionine decarboxylase activity"/>
    <property type="evidence" value="ECO:0007669"/>
    <property type="project" value="InterPro"/>
</dbReference>
<keyword evidence="7" id="KW-0456">Lyase</keyword>
<evidence type="ECO:0000256" key="2">
    <source>
        <dbReference type="ARBA" id="ARBA00022793"/>
    </source>
</evidence>
<evidence type="ECO:0000256" key="6">
    <source>
        <dbReference type="ARBA" id="ARBA00023145"/>
    </source>
</evidence>
<sequence>MKAKIYNQRWWLSSCDTEELKSMISAELHRAGFMVLNFVEHYFQPQGYTALWLLAESHAAVHTFPEEGKSYVELSSCAESLLENFDRYLQNAALRLQWQVTTT</sequence>
<keyword evidence="2" id="KW-0210">Decarboxylase</keyword>
<dbReference type="Proteomes" id="UP000183794">
    <property type="component" value="Unassembled WGS sequence"/>
</dbReference>
<keyword evidence="6" id="KW-0865">Zymogen</keyword>
<evidence type="ECO:0000256" key="1">
    <source>
        <dbReference type="ARBA" id="ARBA00001928"/>
    </source>
</evidence>
<name>A0A090KB00_9GAMM</name>
<dbReference type="InterPro" id="IPR003826">
    <property type="entry name" value="AdoMetDC_fam_prok"/>
</dbReference>
<dbReference type="PATRIC" id="fig|80854.5.peg.3284"/>
<organism evidence="11 13">
    <name type="scientific">Moritella viscosa</name>
    <dbReference type="NCBI Taxonomy" id="80854"/>
    <lineage>
        <taxon>Bacteria</taxon>
        <taxon>Pseudomonadati</taxon>
        <taxon>Pseudomonadota</taxon>
        <taxon>Gammaproteobacteria</taxon>
        <taxon>Alteromonadales</taxon>
        <taxon>Moritellaceae</taxon>
        <taxon>Moritella</taxon>
    </lineage>
</organism>
<reference evidence="11 13" key="1">
    <citation type="submission" date="2016-11" db="EMBL/GenBank/DDBJ databases">
        <authorList>
            <person name="Jaros S."/>
            <person name="Januszkiewicz K."/>
            <person name="Wedrychowicz H."/>
        </authorList>
    </citation>
    <scope>NUCLEOTIDE SEQUENCE [LARGE SCALE GENOMIC DNA]</scope>
    <source>
        <strain evidence="11">NVI 5450</strain>
    </source>
</reference>
<dbReference type="SUPFAM" id="SSF56276">
    <property type="entry name" value="S-adenosylmethionine decarboxylase"/>
    <property type="match status" value="1"/>
</dbReference>
<dbReference type="GO" id="GO:0008295">
    <property type="term" value="P:spermidine biosynthetic process"/>
    <property type="evidence" value="ECO:0007669"/>
    <property type="project" value="UniProtKB-KW"/>
</dbReference>
<evidence type="ECO:0000313" key="12">
    <source>
        <dbReference type="Proteomes" id="UP000182660"/>
    </source>
</evidence>
<dbReference type="HOGENOM" id="CLU_2275124_0_0_6"/>
<accession>A0A090KB00</accession>
<keyword evidence="5" id="KW-0620">Polyamine biosynthesis</keyword>
<dbReference type="GO" id="GO:0005829">
    <property type="term" value="C:cytosol"/>
    <property type="evidence" value="ECO:0007669"/>
    <property type="project" value="TreeGrafter"/>
</dbReference>
<dbReference type="Gene3D" id="3.60.90.10">
    <property type="entry name" value="S-adenosylmethionine decarboxylase"/>
    <property type="match status" value="1"/>
</dbReference>
<gene>
    <name evidence="10" type="ORF">MT2528_2957</name>
    <name evidence="11" type="ORF">NVI5450_3154</name>
</gene>
<keyword evidence="9" id="KW-0670">Pyruvate</keyword>
<evidence type="ECO:0000256" key="7">
    <source>
        <dbReference type="ARBA" id="ARBA00023239"/>
    </source>
</evidence>
<evidence type="ECO:0000313" key="11">
    <source>
        <dbReference type="EMBL" id="SGZ07178.1"/>
    </source>
</evidence>
<dbReference type="STRING" id="80854.MVIS_3101"/>
<keyword evidence="8" id="KW-0704">Schiff base</keyword>
<dbReference type="PANTHER" id="PTHR33866:SF2">
    <property type="entry name" value="S-ADENOSYLMETHIONINE DECARBOXYLASE PROENZYME"/>
    <property type="match status" value="1"/>
</dbReference>
<dbReference type="OrthoDB" id="278697at2"/>
<evidence type="ECO:0000256" key="4">
    <source>
        <dbReference type="ARBA" id="ARBA00023066"/>
    </source>
</evidence>
<dbReference type="RefSeq" id="WP_045111157.1">
    <property type="nucleotide sequence ID" value="NZ_CAWQZC010000033.1"/>
</dbReference>
<dbReference type="EMBL" id="FPLJ01000064">
    <property type="protein sequence ID" value="SGY95260.1"/>
    <property type="molecule type" value="Genomic_DNA"/>
</dbReference>
<dbReference type="InterPro" id="IPR016067">
    <property type="entry name" value="S-AdoMet_deCO2ase_core"/>
</dbReference>
<evidence type="ECO:0000256" key="9">
    <source>
        <dbReference type="ARBA" id="ARBA00023317"/>
    </source>
</evidence>
<dbReference type="Pfam" id="PF02675">
    <property type="entry name" value="AdoMet_dc"/>
    <property type="match status" value="1"/>
</dbReference>
<dbReference type="GeneID" id="61296789"/>
<evidence type="ECO:0000313" key="13">
    <source>
        <dbReference type="Proteomes" id="UP000183794"/>
    </source>
</evidence>
<evidence type="ECO:0000313" key="10">
    <source>
        <dbReference type="EMBL" id="SGY95260.1"/>
    </source>
</evidence>
<keyword evidence="12" id="KW-1185">Reference proteome</keyword>
<dbReference type="EMBL" id="FPLD01000085">
    <property type="protein sequence ID" value="SGZ07178.1"/>
    <property type="molecule type" value="Genomic_DNA"/>
</dbReference>
<protein>
    <submittedName>
        <fullName evidence="10 11">S-adenosylmethionine decarboxylase</fullName>
    </submittedName>
</protein>
<dbReference type="KEGG" id="mvs:MVIS_3101"/>
<evidence type="ECO:0000256" key="8">
    <source>
        <dbReference type="ARBA" id="ARBA00023270"/>
    </source>
</evidence>
<dbReference type="PANTHER" id="PTHR33866">
    <property type="entry name" value="S-ADENOSYLMETHIONINE DECARBOXYLASE PROENZYME"/>
    <property type="match status" value="1"/>
</dbReference>